<dbReference type="KEGG" id="asoc:CB4_00580"/>
<dbReference type="RefSeq" id="WP_096463501.1">
    <property type="nucleotide sequence ID" value="NZ_AP017312.1"/>
</dbReference>
<dbReference type="Pfam" id="PF01451">
    <property type="entry name" value="LMWPc"/>
    <property type="match status" value="1"/>
</dbReference>
<dbReference type="InterPro" id="IPR023485">
    <property type="entry name" value="Ptyr_pPase"/>
</dbReference>
<keyword evidence="6" id="KW-1185">Reference proteome</keyword>
<gene>
    <name evidence="5" type="primary">ywlE</name>
    <name evidence="5" type="ORF">CB4_00580</name>
</gene>
<evidence type="ECO:0000256" key="1">
    <source>
        <dbReference type="ARBA" id="ARBA00011063"/>
    </source>
</evidence>
<dbReference type="PANTHER" id="PTHR11717:SF31">
    <property type="entry name" value="LOW MOLECULAR WEIGHT PROTEIN-TYROSINE-PHOSPHATASE ETP-RELATED"/>
    <property type="match status" value="1"/>
</dbReference>
<feature type="active site" description="Nucleophile" evidence="4">
    <location>
        <position position="7"/>
    </location>
</feature>
<dbReference type="Proteomes" id="UP000217696">
    <property type="component" value="Chromosome"/>
</dbReference>
<dbReference type="SMART" id="SM00226">
    <property type="entry name" value="LMWPc"/>
    <property type="match status" value="1"/>
</dbReference>
<comment type="similarity">
    <text evidence="1">Belongs to the low molecular weight phosphotyrosine protein phosphatase family.</text>
</comment>
<evidence type="ECO:0000313" key="6">
    <source>
        <dbReference type="Proteomes" id="UP000217696"/>
    </source>
</evidence>
<keyword evidence="2 5" id="KW-0378">Hydrolase</keyword>
<dbReference type="GO" id="GO:0004725">
    <property type="term" value="F:protein tyrosine phosphatase activity"/>
    <property type="evidence" value="ECO:0007669"/>
    <property type="project" value="UniProtKB-EC"/>
</dbReference>
<dbReference type="InterPro" id="IPR017867">
    <property type="entry name" value="Tyr_phospatase_low_mol_wt"/>
</dbReference>
<dbReference type="CDD" id="cd16344">
    <property type="entry name" value="LMWPAP"/>
    <property type="match status" value="1"/>
</dbReference>
<evidence type="ECO:0000256" key="4">
    <source>
        <dbReference type="PIRSR" id="PIRSR617867-1"/>
    </source>
</evidence>
<organism evidence="5 6">
    <name type="scientific">Aneurinibacillus soli</name>
    <dbReference type="NCBI Taxonomy" id="1500254"/>
    <lineage>
        <taxon>Bacteria</taxon>
        <taxon>Bacillati</taxon>
        <taxon>Bacillota</taxon>
        <taxon>Bacilli</taxon>
        <taxon>Bacillales</taxon>
        <taxon>Paenibacillaceae</taxon>
        <taxon>Aneurinibacillus group</taxon>
        <taxon>Aneurinibacillus</taxon>
    </lineage>
</organism>
<dbReference type="EMBL" id="AP017312">
    <property type="protein sequence ID" value="BAU26453.1"/>
    <property type="molecule type" value="Genomic_DNA"/>
</dbReference>
<evidence type="ECO:0000256" key="3">
    <source>
        <dbReference type="ARBA" id="ARBA00022912"/>
    </source>
</evidence>
<dbReference type="InterPro" id="IPR036196">
    <property type="entry name" value="Ptyr_pPase_sf"/>
</dbReference>
<dbReference type="InterPro" id="IPR050438">
    <property type="entry name" value="LMW_PTPase"/>
</dbReference>
<name>A0A0U5ARM1_9BACL</name>
<evidence type="ECO:0000256" key="2">
    <source>
        <dbReference type="ARBA" id="ARBA00022801"/>
    </source>
</evidence>
<dbReference type="Gene3D" id="3.40.50.2300">
    <property type="match status" value="1"/>
</dbReference>
<accession>A0A0U5ARM1</accession>
<dbReference type="SUPFAM" id="SSF52788">
    <property type="entry name" value="Phosphotyrosine protein phosphatases I"/>
    <property type="match status" value="1"/>
</dbReference>
<reference evidence="5 6" key="1">
    <citation type="submission" date="2015-12" db="EMBL/GenBank/DDBJ databases">
        <title>Genome sequence of Aneurinibacillus soli.</title>
        <authorList>
            <person name="Lee J.S."/>
            <person name="Lee K.C."/>
            <person name="Kim K.K."/>
            <person name="Lee B.W."/>
        </authorList>
    </citation>
    <scope>NUCLEOTIDE SEQUENCE [LARGE SCALE GENOMIC DNA]</scope>
    <source>
        <strain evidence="5 6">CB4</strain>
    </source>
</reference>
<dbReference type="PANTHER" id="PTHR11717">
    <property type="entry name" value="LOW MOLECULAR WEIGHT PROTEIN TYROSINE PHOSPHATASE"/>
    <property type="match status" value="1"/>
</dbReference>
<dbReference type="OrthoDB" id="9784339at2"/>
<dbReference type="PRINTS" id="PR00719">
    <property type="entry name" value="LMWPTPASE"/>
</dbReference>
<protein>
    <submittedName>
        <fullName evidence="5">Low molecular weight protein-tyrosine-phosphatase YwlE</fullName>
        <ecNumber evidence="5">3.1.3.48</ecNumber>
    </submittedName>
</protein>
<evidence type="ECO:0000313" key="5">
    <source>
        <dbReference type="EMBL" id="BAU26453.1"/>
    </source>
</evidence>
<proteinExistence type="inferred from homology"/>
<dbReference type="AlphaFoldDB" id="A0A0U5ARM1"/>
<keyword evidence="3" id="KW-0904">Protein phosphatase</keyword>
<dbReference type="EC" id="3.1.3.48" evidence="5"/>
<sequence>MRILFVCTGNTCRSPMAEKLLRKMAMEQGVDIEVKSAGVFASPGSIASVNARGVLEGRGITEEHRSQPVSSTLMDWADLIITMTEAHKQSLFQEYPDCAEKVYTLKEYTDTSEGTTKRLEELDELYDRLEEKQEAFMRENREEIHQLEERYQELYSQLELVREQLDDWRERIMQATVVERNQISILEQQTPDYDISDPFGGTLETYESCAAEIESSLARLLELVKKS</sequence>
<feature type="active site" description="Nucleophile" evidence="4">
    <location>
        <position position="13"/>
    </location>
</feature>